<sequence>MNDSTTQQFLVVANDEEQYSLWDADRPVPLGWHGQGFQGTKDECLAHIDRVWTDMRPRSVRLAAAG</sequence>
<feature type="domain" description="MbtH-like" evidence="1">
    <location>
        <begin position="1"/>
        <end position="50"/>
    </location>
</feature>
<comment type="caution">
    <text evidence="2">The sequence shown here is derived from an EMBL/GenBank/DDBJ whole genome shotgun (WGS) entry which is preliminary data.</text>
</comment>
<reference evidence="3" key="1">
    <citation type="journal article" date="2019" name="Int. J. Syst. Evol. Microbiol.">
        <title>The Global Catalogue of Microorganisms (GCM) 10K type strain sequencing project: providing services to taxonomists for standard genome sequencing and annotation.</title>
        <authorList>
            <consortium name="The Broad Institute Genomics Platform"/>
            <consortium name="The Broad Institute Genome Sequencing Center for Infectious Disease"/>
            <person name="Wu L."/>
            <person name="Ma J."/>
        </authorList>
    </citation>
    <scope>NUCLEOTIDE SEQUENCE [LARGE SCALE GENOMIC DNA]</scope>
    <source>
        <strain evidence="3">JCM 4738</strain>
    </source>
</reference>
<dbReference type="Pfam" id="PF03621">
    <property type="entry name" value="MbtH"/>
    <property type="match status" value="1"/>
</dbReference>
<accession>A0ABQ3ES53</accession>
<dbReference type="RefSeq" id="WP_190184474.1">
    <property type="nucleotide sequence ID" value="NZ_BMVP01000004.1"/>
</dbReference>
<organism evidence="2 3">
    <name type="scientific">Streptomyces cirratus</name>
    <dbReference type="NCBI Taxonomy" id="68187"/>
    <lineage>
        <taxon>Bacteria</taxon>
        <taxon>Bacillati</taxon>
        <taxon>Actinomycetota</taxon>
        <taxon>Actinomycetes</taxon>
        <taxon>Kitasatosporales</taxon>
        <taxon>Streptomycetaceae</taxon>
        <taxon>Streptomyces</taxon>
    </lineage>
</organism>
<gene>
    <name evidence="2" type="primary">mbtH</name>
    <name evidence="2" type="ORF">GCM10010347_28510</name>
</gene>
<evidence type="ECO:0000259" key="1">
    <source>
        <dbReference type="SMART" id="SM00923"/>
    </source>
</evidence>
<keyword evidence="3" id="KW-1185">Reference proteome</keyword>
<name>A0ABQ3ES53_9ACTN</name>
<dbReference type="SMART" id="SM00923">
    <property type="entry name" value="MbtH"/>
    <property type="match status" value="1"/>
</dbReference>
<dbReference type="Gene3D" id="3.90.820.10">
    <property type="entry name" value="Structural Genomics, Unknown Function 30-nov-00 1gh9 Mol_id"/>
    <property type="match status" value="1"/>
</dbReference>
<dbReference type="PANTHER" id="PTHR38444">
    <property type="entry name" value="ENTEROBACTIN BIOSYNTHESIS PROTEIN YBDZ"/>
    <property type="match status" value="1"/>
</dbReference>
<evidence type="ECO:0000313" key="3">
    <source>
        <dbReference type="Proteomes" id="UP000642673"/>
    </source>
</evidence>
<dbReference type="PANTHER" id="PTHR38444:SF1">
    <property type="entry name" value="ENTEROBACTIN BIOSYNTHESIS PROTEIN YBDZ"/>
    <property type="match status" value="1"/>
</dbReference>
<dbReference type="EMBL" id="BMVP01000004">
    <property type="protein sequence ID" value="GHB56697.1"/>
    <property type="molecule type" value="Genomic_DNA"/>
</dbReference>
<proteinExistence type="predicted"/>
<dbReference type="InterPro" id="IPR037407">
    <property type="entry name" value="MLP_fam"/>
</dbReference>
<evidence type="ECO:0000313" key="2">
    <source>
        <dbReference type="EMBL" id="GHB56697.1"/>
    </source>
</evidence>
<dbReference type="InterPro" id="IPR005153">
    <property type="entry name" value="MbtH-like_dom"/>
</dbReference>
<dbReference type="InterPro" id="IPR038020">
    <property type="entry name" value="MbtH-like_sf"/>
</dbReference>
<dbReference type="SUPFAM" id="SSF160582">
    <property type="entry name" value="MbtH-like"/>
    <property type="match status" value="1"/>
</dbReference>
<dbReference type="Proteomes" id="UP000642673">
    <property type="component" value="Unassembled WGS sequence"/>
</dbReference>
<protein>
    <submittedName>
        <fullName evidence="2">MbtH protein</fullName>
    </submittedName>
</protein>